<comment type="caution">
    <text evidence="1">The sequence shown here is derived from an EMBL/GenBank/DDBJ whole genome shotgun (WGS) entry which is preliminary data.</text>
</comment>
<organism evidence="1 2">
    <name type="scientific">Fasciola hepatica</name>
    <name type="common">Liver fluke</name>
    <dbReference type="NCBI Taxonomy" id="6192"/>
    <lineage>
        <taxon>Eukaryota</taxon>
        <taxon>Metazoa</taxon>
        <taxon>Spiralia</taxon>
        <taxon>Lophotrochozoa</taxon>
        <taxon>Platyhelminthes</taxon>
        <taxon>Trematoda</taxon>
        <taxon>Digenea</taxon>
        <taxon>Plagiorchiida</taxon>
        <taxon>Echinostomata</taxon>
        <taxon>Echinostomatoidea</taxon>
        <taxon>Fasciolidae</taxon>
        <taxon>Fasciola</taxon>
    </lineage>
</organism>
<name>A0A4E0QVX3_FASHE</name>
<gene>
    <name evidence="1" type="ORF">D915_010768</name>
</gene>
<dbReference type="EMBL" id="JXXN02009753">
    <property type="protein sequence ID" value="THD18604.1"/>
    <property type="molecule type" value="Genomic_DNA"/>
</dbReference>
<sequence length="412" mass="46862">MGGPGSDPSEVCVQGCFDVWHLYTPKTKRPTTAELINAIIRGLAVLLRLTSTPNEFDLVRNLASFGNGRPWRAFMFVMRSKLNDSQWQAFTANLTSLHAFEEPCNETIARNILVWDDSMFAGITWGNLVIKPEIGTVREWTGPNTTTQFTGSSSIIIDILLTACWVAMGRLVSELTSIMHSVVFPMLCSGPNINIPKLTRCCRQILTELELDDTIHITDRVGIQAWKALGKILRTPGEARFVSFQARRLADIVNSIWIRVLAERMPFFQLTTMMLISTAITYFPKAGWTNFFDAQQEQYNEQNCGIMRNRLHEYVSFLHECSARAPLPFTIPEYEAADEDTKVQFLIRAWEVFRPMKNESEWQRQGIESASTTKYNVVSRRTNFTQIDTCYVPASHSSGGQWDHLRPGRLMD</sequence>
<keyword evidence="2" id="KW-1185">Reference proteome</keyword>
<reference evidence="1" key="1">
    <citation type="submission" date="2019-03" db="EMBL/GenBank/DDBJ databases">
        <title>Improved annotation for the trematode Fasciola hepatica.</title>
        <authorList>
            <person name="Choi Y.-J."/>
            <person name="Martin J."/>
            <person name="Mitreva M."/>
        </authorList>
    </citation>
    <scope>NUCLEOTIDE SEQUENCE [LARGE SCALE GENOMIC DNA]</scope>
</reference>
<evidence type="ECO:0000313" key="1">
    <source>
        <dbReference type="EMBL" id="THD18604.1"/>
    </source>
</evidence>
<dbReference type="Proteomes" id="UP000230066">
    <property type="component" value="Unassembled WGS sequence"/>
</dbReference>
<protein>
    <submittedName>
        <fullName evidence="1">Uncharacterized protein</fullName>
    </submittedName>
</protein>
<accession>A0A4E0QVX3</accession>
<evidence type="ECO:0000313" key="2">
    <source>
        <dbReference type="Proteomes" id="UP000230066"/>
    </source>
</evidence>
<proteinExistence type="predicted"/>
<dbReference type="AlphaFoldDB" id="A0A4E0QVX3"/>